<evidence type="ECO:0000256" key="8">
    <source>
        <dbReference type="PIRSR" id="PIRSR000102-1"/>
    </source>
</evidence>
<dbReference type="SUPFAM" id="SSF56327">
    <property type="entry name" value="LDH C-terminal domain-like"/>
    <property type="match status" value="1"/>
</dbReference>
<evidence type="ECO:0000256" key="3">
    <source>
        <dbReference type="ARBA" id="ARBA00022532"/>
    </source>
</evidence>
<keyword evidence="4 7" id="KW-0560">Oxidoreductase</keyword>
<dbReference type="Gene3D" id="3.90.110.10">
    <property type="entry name" value="Lactate dehydrogenase/glycoside hydrolase, family 4, C-terminal"/>
    <property type="match status" value="1"/>
</dbReference>
<dbReference type="Pfam" id="PF02866">
    <property type="entry name" value="Ldh_1_C"/>
    <property type="match status" value="1"/>
</dbReference>
<evidence type="ECO:0000256" key="7">
    <source>
        <dbReference type="HAMAP-Rule" id="MF_01517"/>
    </source>
</evidence>
<dbReference type="InterPro" id="IPR015955">
    <property type="entry name" value="Lactate_DH/Glyco_Ohase_4_C"/>
</dbReference>
<evidence type="ECO:0000256" key="10">
    <source>
        <dbReference type="PIRSR" id="PIRSR000102-3"/>
    </source>
</evidence>
<dbReference type="GO" id="GO:0006108">
    <property type="term" value="P:malate metabolic process"/>
    <property type="evidence" value="ECO:0007669"/>
    <property type="project" value="InterPro"/>
</dbReference>
<organism evidence="14 15">
    <name type="scientific">Phragmitibacter flavus</name>
    <dbReference type="NCBI Taxonomy" id="2576071"/>
    <lineage>
        <taxon>Bacteria</taxon>
        <taxon>Pseudomonadati</taxon>
        <taxon>Verrucomicrobiota</taxon>
        <taxon>Verrucomicrobiia</taxon>
        <taxon>Verrucomicrobiales</taxon>
        <taxon>Verrucomicrobiaceae</taxon>
        <taxon>Phragmitibacter</taxon>
    </lineage>
</organism>
<dbReference type="PIRSF" id="PIRSF000102">
    <property type="entry name" value="Lac_mal_DH"/>
    <property type="match status" value="1"/>
</dbReference>
<dbReference type="InterPro" id="IPR001252">
    <property type="entry name" value="Malate_DH_AS"/>
</dbReference>
<gene>
    <name evidence="7" type="primary">mdh</name>
    <name evidence="14" type="ORF">FEM03_15830</name>
</gene>
<dbReference type="RefSeq" id="WP_138087252.1">
    <property type="nucleotide sequence ID" value="NZ_VAUV01000011.1"/>
</dbReference>
<feature type="binding site" evidence="7">
    <location>
        <position position="112"/>
    </location>
    <ligand>
        <name>NAD(+)</name>
        <dbReference type="ChEBI" id="CHEBI:57540"/>
    </ligand>
</feature>
<protein>
    <recommendedName>
        <fullName evidence="2 7">Malate dehydrogenase</fullName>
        <ecNumber evidence="2 7">1.1.1.37</ecNumber>
    </recommendedName>
</protein>
<comment type="similarity">
    <text evidence="1 7">Belongs to the LDH/MDH superfamily. MDH type 2 family.</text>
</comment>
<dbReference type="FunFam" id="3.40.50.720:FF:000010">
    <property type="entry name" value="Malate dehydrogenase"/>
    <property type="match status" value="1"/>
</dbReference>
<keyword evidence="15" id="KW-1185">Reference proteome</keyword>
<feature type="binding site" evidence="7 9">
    <location>
        <position position="98"/>
    </location>
    <ligand>
        <name>substrate</name>
    </ligand>
</feature>
<evidence type="ECO:0000259" key="12">
    <source>
        <dbReference type="Pfam" id="PF00056"/>
    </source>
</evidence>
<dbReference type="InterPro" id="IPR010945">
    <property type="entry name" value="Malate_DH_type2"/>
</dbReference>
<feature type="binding site" evidence="7 9">
    <location>
        <position position="92"/>
    </location>
    <ligand>
        <name>substrate</name>
    </ligand>
</feature>
<dbReference type="CDD" id="cd01338">
    <property type="entry name" value="MDH_chloroplast-like"/>
    <property type="match status" value="1"/>
</dbReference>
<comment type="catalytic activity">
    <reaction evidence="6 7 11">
        <text>(S)-malate + NAD(+) = oxaloacetate + NADH + H(+)</text>
        <dbReference type="Rhea" id="RHEA:21432"/>
        <dbReference type="ChEBI" id="CHEBI:15378"/>
        <dbReference type="ChEBI" id="CHEBI:15589"/>
        <dbReference type="ChEBI" id="CHEBI:16452"/>
        <dbReference type="ChEBI" id="CHEBI:57540"/>
        <dbReference type="ChEBI" id="CHEBI:57945"/>
        <dbReference type="EC" id="1.1.1.37"/>
    </reaction>
</comment>
<dbReference type="NCBIfam" id="NF003916">
    <property type="entry name" value="PRK05442.1"/>
    <property type="match status" value="1"/>
</dbReference>
<evidence type="ECO:0000256" key="9">
    <source>
        <dbReference type="PIRSR" id="PIRSR000102-2"/>
    </source>
</evidence>
<keyword evidence="3 7" id="KW-0816">Tricarboxylic acid cycle</keyword>
<feature type="binding site" evidence="7 10">
    <location>
        <begin position="11"/>
        <end position="17"/>
    </location>
    <ligand>
        <name>NAD(+)</name>
        <dbReference type="ChEBI" id="CHEBI:57540"/>
    </ligand>
</feature>
<dbReference type="OrthoDB" id="9802969at2"/>
<evidence type="ECO:0000256" key="6">
    <source>
        <dbReference type="ARBA" id="ARBA00048313"/>
    </source>
</evidence>
<dbReference type="InterPro" id="IPR001557">
    <property type="entry name" value="L-lactate/malate_DH"/>
</dbReference>
<dbReference type="SUPFAM" id="SSF51735">
    <property type="entry name" value="NAD(P)-binding Rossmann-fold domains"/>
    <property type="match status" value="1"/>
</dbReference>
<feature type="domain" description="Lactate/malate dehydrogenase N-terminal" evidence="12">
    <location>
        <begin position="7"/>
        <end position="148"/>
    </location>
</feature>
<dbReference type="FunFam" id="3.90.110.10:FF:000002">
    <property type="entry name" value="Malate dehydrogenase"/>
    <property type="match status" value="1"/>
</dbReference>
<dbReference type="Gene3D" id="3.40.50.720">
    <property type="entry name" value="NAD(P)-binding Rossmann-like Domain"/>
    <property type="match status" value="1"/>
</dbReference>
<dbReference type="Proteomes" id="UP000306196">
    <property type="component" value="Unassembled WGS sequence"/>
</dbReference>
<dbReference type="AlphaFoldDB" id="A0A5R8KBU8"/>
<dbReference type="InterPro" id="IPR022383">
    <property type="entry name" value="Lactate/malate_DH_C"/>
</dbReference>
<dbReference type="InterPro" id="IPR036291">
    <property type="entry name" value="NAD(P)-bd_dom_sf"/>
</dbReference>
<feature type="binding site" evidence="7 10">
    <location>
        <begin position="129"/>
        <end position="131"/>
    </location>
    <ligand>
        <name>NAD(+)</name>
        <dbReference type="ChEBI" id="CHEBI:57540"/>
    </ligand>
</feature>
<evidence type="ECO:0000313" key="15">
    <source>
        <dbReference type="Proteomes" id="UP000306196"/>
    </source>
</evidence>
<evidence type="ECO:0000256" key="5">
    <source>
        <dbReference type="ARBA" id="ARBA00023027"/>
    </source>
</evidence>
<keyword evidence="5 7" id="KW-0520">NAD</keyword>
<dbReference type="HAMAP" id="MF_01517">
    <property type="entry name" value="Malate_dehydrog_2"/>
    <property type="match status" value="1"/>
</dbReference>
<comment type="caution">
    <text evidence="14">The sequence shown here is derived from an EMBL/GenBank/DDBJ whole genome shotgun (WGS) entry which is preliminary data.</text>
</comment>
<evidence type="ECO:0000256" key="2">
    <source>
        <dbReference type="ARBA" id="ARBA00012995"/>
    </source>
</evidence>
<evidence type="ECO:0000259" key="13">
    <source>
        <dbReference type="Pfam" id="PF02866"/>
    </source>
</evidence>
<evidence type="ECO:0000256" key="11">
    <source>
        <dbReference type="RuleBase" id="RU000422"/>
    </source>
</evidence>
<sequence>MKSPITVAVTGAAGQIGYSLLFRIASGSMFGPDQPVALRLIEIEPALPTLNGVVMELDDCAFPLLHSITPTADLNEGFSGVNWALLVGSVPRKAGMERKDLLSINGKIFTGQGQAIEKNAASDVRVVVVGNPCNTNCLIAKSNAPGIPSERWFAMTRLDENRAKSQLAAKAGVHNTAVTNLTIWGNHSATQYPDFTNAKINGKSVTDVISDQAWLEGEFISTVQQRGAAIIKARGSSSAASAANAVVDTVKSLTTPTPAGDWTSVAVWSDGSYGVEKDLITSFPIRTTDGTSWEIVQDLPVNEFSQSRIDATINELKEERDAVKELGLI</sequence>
<dbReference type="EMBL" id="VAUV01000011">
    <property type="protein sequence ID" value="TLD69793.1"/>
    <property type="molecule type" value="Genomic_DNA"/>
</dbReference>
<feature type="binding site" evidence="7 10">
    <location>
        <position position="105"/>
    </location>
    <ligand>
        <name>NAD(+)</name>
        <dbReference type="ChEBI" id="CHEBI:57540"/>
    </ligand>
</feature>
<evidence type="ECO:0000256" key="1">
    <source>
        <dbReference type="ARBA" id="ARBA00009613"/>
    </source>
</evidence>
<name>A0A5R8KBU8_9BACT</name>
<dbReference type="NCBIfam" id="TIGR01759">
    <property type="entry name" value="MalateDH-SF1"/>
    <property type="match status" value="1"/>
</dbReference>
<feature type="binding site" evidence="7 9">
    <location>
        <position position="162"/>
    </location>
    <ligand>
        <name>substrate</name>
    </ligand>
</feature>
<dbReference type="GO" id="GO:0006099">
    <property type="term" value="P:tricarboxylic acid cycle"/>
    <property type="evidence" value="ECO:0007669"/>
    <property type="project" value="UniProtKB-UniRule"/>
</dbReference>
<feature type="active site" description="Proton acceptor" evidence="7 8">
    <location>
        <position position="187"/>
    </location>
</feature>
<evidence type="ECO:0000256" key="4">
    <source>
        <dbReference type="ARBA" id="ARBA00023002"/>
    </source>
</evidence>
<dbReference type="GO" id="GO:0030060">
    <property type="term" value="F:L-malate dehydrogenase (NAD+) activity"/>
    <property type="evidence" value="ECO:0007669"/>
    <property type="project" value="UniProtKB-UniRule"/>
</dbReference>
<dbReference type="EC" id="1.1.1.37" evidence="2 7"/>
<proteinExistence type="inferred from homology"/>
<comment type="function">
    <text evidence="7">Catalyzes the reversible oxidation of malate to oxaloacetate.</text>
</comment>
<dbReference type="InterPro" id="IPR001236">
    <property type="entry name" value="Lactate/malate_DH_N"/>
</dbReference>
<feature type="domain" description="Lactate/malate dehydrogenase C-terminal" evidence="13">
    <location>
        <begin position="156"/>
        <end position="325"/>
    </location>
</feature>
<feature type="binding site" evidence="7 9">
    <location>
        <position position="131"/>
    </location>
    <ligand>
        <name>substrate</name>
    </ligand>
</feature>
<evidence type="ECO:0000313" key="14">
    <source>
        <dbReference type="EMBL" id="TLD69793.1"/>
    </source>
</evidence>
<reference evidence="14 15" key="1">
    <citation type="submission" date="2019-05" db="EMBL/GenBank/DDBJ databases">
        <title>Verrucobacter flavum gen. nov., sp. nov. a new member of the family Verrucomicrobiaceae.</title>
        <authorList>
            <person name="Szuroczki S."/>
            <person name="Abbaszade G."/>
            <person name="Szabo A."/>
            <person name="Felfoldi T."/>
            <person name="Schumann P."/>
            <person name="Boka K."/>
            <person name="Keki Z."/>
            <person name="Toumi M."/>
            <person name="Toth E."/>
        </authorList>
    </citation>
    <scope>NUCLEOTIDE SEQUENCE [LARGE SCALE GENOMIC DNA]</scope>
    <source>
        <strain evidence="14 15">MG-N-17</strain>
    </source>
</reference>
<dbReference type="PANTHER" id="PTHR23382">
    <property type="entry name" value="MALATE DEHYDROGENASE"/>
    <property type="match status" value="1"/>
</dbReference>
<dbReference type="Pfam" id="PF00056">
    <property type="entry name" value="Ldh_1_N"/>
    <property type="match status" value="1"/>
</dbReference>
<accession>A0A5R8KBU8</accession>
<dbReference type="PROSITE" id="PS00068">
    <property type="entry name" value="MDH"/>
    <property type="match status" value="1"/>
</dbReference>